<proteinExistence type="predicted"/>
<keyword evidence="1" id="KW-0547">Nucleotide-binding</keyword>
<dbReference type="SMART" id="SM00173">
    <property type="entry name" value="RAS"/>
    <property type="match status" value="1"/>
</dbReference>
<dbReference type="PROSITE" id="PS51421">
    <property type="entry name" value="RAS"/>
    <property type="match status" value="1"/>
</dbReference>
<evidence type="ECO:0000256" key="1">
    <source>
        <dbReference type="ARBA" id="ARBA00022741"/>
    </source>
</evidence>
<dbReference type="Pfam" id="PF00071">
    <property type="entry name" value="Ras"/>
    <property type="match status" value="1"/>
</dbReference>
<dbReference type="Gene3D" id="3.40.50.300">
    <property type="entry name" value="P-loop containing nucleotide triphosphate hydrolases"/>
    <property type="match status" value="1"/>
</dbReference>
<dbReference type="PROSITE" id="PS51419">
    <property type="entry name" value="RAB"/>
    <property type="match status" value="1"/>
</dbReference>
<dbReference type="AlphaFoldDB" id="A0A6C0CMY6"/>
<dbReference type="PRINTS" id="PR00449">
    <property type="entry name" value="RASTRNSFRMNG"/>
</dbReference>
<dbReference type="SUPFAM" id="SSF52540">
    <property type="entry name" value="P-loop containing nucleoside triphosphate hydrolases"/>
    <property type="match status" value="1"/>
</dbReference>
<evidence type="ECO:0000313" key="2">
    <source>
        <dbReference type="EMBL" id="QHT05034.1"/>
    </source>
</evidence>
<accession>A0A6C0CMY6</accession>
<reference evidence="2" key="1">
    <citation type="journal article" date="2020" name="Nature">
        <title>Giant virus diversity and host interactions through global metagenomics.</title>
        <authorList>
            <person name="Schulz F."/>
            <person name="Roux S."/>
            <person name="Paez-Espino D."/>
            <person name="Jungbluth S."/>
            <person name="Walsh D.A."/>
            <person name="Denef V.J."/>
            <person name="McMahon K.D."/>
            <person name="Konstantinidis K.T."/>
            <person name="Eloe-Fadrosh E.A."/>
            <person name="Kyrpides N.C."/>
            <person name="Woyke T."/>
        </authorList>
    </citation>
    <scope>NUCLEOTIDE SEQUENCE</scope>
    <source>
        <strain evidence="2">GVMAG-M-3300021354-14</strain>
    </source>
</reference>
<dbReference type="SMART" id="SM00174">
    <property type="entry name" value="RHO"/>
    <property type="match status" value="1"/>
</dbReference>
<dbReference type="NCBIfam" id="TIGR00231">
    <property type="entry name" value="small_GTP"/>
    <property type="match status" value="1"/>
</dbReference>
<dbReference type="PANTHER" id="PTHR47978">
    <property type="match status" value="1"/>
</dbReference>
<organism evidence="2">
    <name type="scientific">viral metagenome</name>
    <dbReference type="NCBI Taxonomy" id="1070528"/>
    <lineage>
        <taxon>unclassified sequences</taxon>
        <taxon>metagenomes</taxon>
        <taxon>organismal metagenomes</taxon>
    </lineage>
</organism>
<dbReference type="InterPro" id="IPR005225">
    <property type="entry name" value="Small_GTP-bd"/>
</dbReference>
<protein>
    <submittedName>
        <fullName evidence="2">Uncharacterized protein</fullName>
    </submittedName>
</protein>
<dbReference type="InterPro" id="IPR027417">
    <property type="entry name" value="P-loop_NTPase"/>
</dbReference>
<dbReference type="CDD" id="cd00154">
    <property type="entry name" value="Rab"/>
    <property type="match status" value="1"/>
</dbReference>
<name>A0A6C0CMY6_9ZZZZ</name>
<dbReference type="EMBL" id="MN739448">
    <property type="protein sequence ID" value="QHT05034.1"/>
    <property type="molecule type" value="Genomic_DNA"/>
</dbReference>
<dbReference type="SMART" id="SM00175">
    <property type="entry name" value="RAB"/>
    <property type="match status" value="1"/>
</dbReference>
<dbReference type="GO" id="GO:0003924">
    <property type="term" value="F:GTPase activity"/>
    <property type="evidence" value="ECO:0007669"/>
    <property type="project" value="InterPro"/>
</dbReference>
<dbReference type="GO" id="GO:0005525">
    <property type="term" value="F:GTP binding"/>
    <property type="evidence" value="ECO:0007669"/>
    <property type="project" value="InterPro"/>
</dbReference>
<dbReference type="InterPro" id="IPR001806">
    <property type="entry name" value="Small_GTPase"/>
</dbReference>
<sequence>MTLNVRGVLVGDSNTGKSAIMQRLCGREFPVDSHATVGIDVMGVKVGGFRIVLQDAAGDVRFQTAIGSYMRNIAFCIIVYDIEHTASLQRAIDWFVHIKTLNTNEHLIMYLFANKQDVPVHYVDSEEGNMVANAWGAKFVQTSAKTNQGLTDFFDGLLREIDLVLPRIDMSDKKYGIRREIVENRREFCWCVVA</sequence>